<dbReference type="Pfam" id="PF00271">
    <property type="entry name" value="Helicase_C"/>
    <property type="match status" value="2"/>
</dbReference>
<comment type="similarity">
    <text evidence="2">Belongs to the DEAD box helicase family. DDX5/DBP2 subfamily.</text>
</comment>
<evidence type="ECO:0000256" key="8">
    <source>
        <dbReference type="ARBA" id="ARBA00022806"/>
    </source>
</evidence>
<keyword evidence="9" id="KW-0067">ATP-binding</keyword>
<dbReference type="PANTHER" id="PTHR47958">
    <property type="entry name" value="ATP-DEPENDENT RNA HELICASE DBP3"/>
    <property type="match status" value="1"/>
</dbReference>
<name>A0A8S9ZPQ4_9BILA</name>
<comment type="caution">
    <text evidence="15">The sequence shown here is derived from an EMBL/GenBank/DDBJ whole genome shotgun (WGS) entry which is preliminary data.</text>
</comment>
<dbReference type="SMART" id="SM00490">
    <property type="entry name" value="HELICc"/>
    <property type="match status" value="2"/>
</dbReference>
<dbReference type="InterPro" id="IPR011545">
    <property type="entry name" value="DEAD/DEAH_box_helicase_dom"/>
</dbReference>
<evidence type="ECO:0000256" key="12">
    <source>
        <dbReference type="SAM" id="MobiDB-lite"/>
    </source>
</evidence>
<evidence type="ECO:0000256" key="7">
    <source>
        <dbReference type="ARBA" id="ARBA00022801"/>
    </source>
</evidence>
<reference evidence="15" key="1">
    <citation type="journal article" date="2020" name="Ecol. Evol.">
        <title>Genome structure and content of the rice root-knot nematode (Meloidogyne graminicola).</title>
        <authorList>
            <person name="Phan N.T."/>
            <person name="Danchin E.G.J."/>
            <person name="Klopp C."/>
            <person name="Perfus-Barbeoch L."/>
            <person name="Kozlowski D.K."/>
            <person name="Koutsovoulos G.D."/>
            <person name="Lopez-Roques C."/>
            <person name="Bouchez O."/>
            <person name="Zahm M."/>
            <person name="Besnard G."/>
            <person name="Bellafiore S."/>
        </authorList>
    </citation>
    <scope>NUCLEOTIDE SEQUENCE</scope>
    <source>
        <strain evidence="15">VN-18</strain>
    </source>
</reference>
<sequence>MREEKVVKRQPLISQEKLLKVEGRLLNKEENLSHGIKGNDLKKFIDCKGNWNQQGKANQQFEAELFGLSQVENKADDSYFNESDLLNVEIVKRYGDSFISMPIQTIDNFANLDQWLLDNITMCRFERPTPVQKYSISLLSYKNNDGKYEYDLLAMSETGSGKTAAFLIPIIDRLLKKRKSGQQLNKVRVAKDGKNHTCIPNALIIAPTRELANQTFKEALKLAYRTPIVPALINGDHNYLEQVGNFKSGCDILIATPGRLIDMISQEHVNLKGCEFFVIDETDELLDKSFEEQTSAIVEQLPTEEKRTTGLFLYKINKLIIVMFSATYNDKVDKLVDKFLKDDYIKLTIARKTPPNLFEEVIFVEDINKSNVLKQVVKKIAKETPNYKIVIFSNKKNTCSSISSNLTQQGWKNLEFHADVPKREENLNKFRKGEVKILVASDAFQRGHDVKDITHIINYDVPKDYRIYVHRVGRTARAGKHGTAISFVNKTSNILLNIYEAAMERNNKNFIYSSDILQIIDQLIQEREKKKWENEIEKDVRREISRMRSSGRYFQQTGYIQNVENNNQNVEYYGWKMKLFKIIFSLTTTLLFVNGMKSGGGRGQRGSEEASTSTSQQPGEIIQETKIHPKVEENIDLYKTSTLFNIDNEIFNKLTILKNYNKQYMLKLNNSYSLQEMEKSVKICENEGKNAISELKKNVALNKAIAILCDFKSYAREKEANEERQWIESKGTWSKQGKRSKNEDEMYAINWENEVDDDSIVFDYSILDIKYNVFIQPLQNAYTIPALMMTSNDLLAVSNTGSGKTVAFLVPLIDSLLKRGKNSQLIQKPYYPIALILAPTKELAEQIYGEVLKLTYRTPIVPALVYGGTDNYPLQINKLKAGSDILVATPMRLIDMMGAGDINLENCYFVVLDEADRLLDNSFRDQTLQIINQLNKNRRTVMFSATNDRLDRNVDNILSPNYINLKITQSIPTNIIEEIVWVDELKKEEMLISKLYEVVQINDYKVVIFLNKKRKIDKLVPKLNKEGFECLAFHKDVGKNERKENFTKFKQGKVRILVASDGFGRGIDDRKITHIINYDVPESLFFYI</sequence>
<evidence type="ECO:0000256" key="6">
    <source>
        <dbReference type="ARBA" id="ARBA00022741"/>
    </source>
</evidence>
<evidence type="ECO:0000259" key="13">
    <source>
        <dbReference type="PROSITE" id="PS51192"/>
    </source>
</evidence>
<evidence type="ECO:0000256" key="1">
    <source>
        <dbReference type="ARBA" id="ARBA00004604"/>
    </source>
</evidence>
<comment type="function">
    <text evidence="11">ATP-dependent RNA helicase required for 60S ribosomal subunit synthesis. Involved in efficient pre-rRNA processing, predominantly at site A3, which is necessary for the normal formation of 25S and 5.8S rRNAs.</text>
</comment>
<dbReference type="GO" id="GO:0016787">
    <property type="term" value="F:hydrolase activity"/>
    <property type="evidence" value="ECO:0007669"/>
    <property type="project" value="UniProtKB-KW"/>
</dbReference>
<dbReference type="CDD" id="cd18787">
    <property type="entry name" value="SF2_C_DEAD"/>
    <property type="match status" value="2"/>
</dbReference>
<evidence type="ECO:0000256" key="10">
    <source>
        <dbReference type="ARBA" id="ARBA00023242"/>
    </source>
</evidence>
<dbReference type="PROSITE" id="PS00039">
    <property type="entry name" value="DEAD_ATP_HELICASE"/>
    <property type="match status" value="1"/>
</dbReference>
<dbReference type="Pfam" id="PF00270">
    <property type="entry name" value="DEAD"/>
    <property type="match status" value="2"/>
</dbReference>
<evidence type="ECO:0000256" key="11">
    <source>
        <dbReference type="ARBA" id="ARBA00037449"/>
    </source>
</evidence>
<evidence type="ECO:0000256" key="4">
    <source>
        <dbReference type="ARBA" id="ARBA00022517"/>
    </source>
</evidence>
<dbReference type="PROSITE" id="PS51192">
    <property type="entry name" value="HELICASE_ATP_BIND_1"/>
    <property type="match status" value="2"/>
</dbReference>
<evidence type="ECO:0000256" key="3">
    <source>
        <dbReference type="ARBA" id="ARBA00012552"/>
    </source>
</evidence>
<feature type="domain" description="Helicase ATP-binding" evidence="13">
    <location>
        <begin position="143"/>
        <end position="346"/>
    </location>
</feature>
<accession>A0A8S9ZPQ4</accession>
<keyword evidence="16" id="KW-1185">Reference proteome</keyword>
<keyword evidence="6" id="KW-0547">Nucleotide-binding</keyword>
<feature type="domain" description="Helicase C-terminal" evidence="14">
    <location>
        <begin position="372"/>
        <end position="528"/>
    </location>
</feature>
<evidence type="ECO:0000256" key="2">
    <source>
        <dbReference type="ARBA" id="ARBA00009334"/>
    </source>
</evidence>
<evidence type="ECO:0000259" key="14">
    <source>
        <dbReference type="PROSITE" id="PS51194"/>
    </source>
</evidence>
<feature type="domain" description="Helicase C-terminal" evidence="14">
    <location>
        <begin position="991"/>
        <end position="1088"/>
    </location>
</feature>
<evidence type="ECO:0000256" key="5">
    <source>
        <dbReference type="ARBA" id="ARBA00022552"/>
    </source>
</evidence>
<dbReference type="InterPro" id="IPR014001">
    <property type="entry name" value="Helicase_ATP-bd"/>
</dbReference>
<dbReference type="GO" id="GO:0043186">
    <property type="term" value="C:P granule"/>
    <property type="evidence" value="ECO:0007669"/>
    <property type="project" value="UniProtKB-ARBA"/>
</dbReference>
<dbReference type="Proteomes" id="UP000605970">
    <property type="component" value="Unassembled WGS sequence"/>
</dbReference>
<dbReference type="InterPro" id="IPR000629">
    <property type="entry name" value="RNA-helicase_DEAD-box_CS"/>
</dbReference>
<feature type="domain" description="Helicase ATP-binding" evidence="13">
    <location>
        <begin position="785"/>
        <end position="965"/>
    </location>
</feature>
<keyword evidence="7" id="KW-0378">Hydrolase</keyword>
<dbReference type="Gene3D" id="3.40.50.300">
    <property type="entry name" value="P-loop containing nucleotide triphosphate hydrolases"/>
    <property type="match status" value="4"/>
</dbReference>
<dbReference type="SUPFAM" id="SSF52540">
    <property type="entry name" value="P-loop containing nucleoside triphosphate hydrolases"/>
    <property type="match status" value="2"/>
</dbReference>
<keyword evidence="10" id="KW-0539">Nucleus</keyword>
<gene>
    <name evidence="15" type="ORF">Mgra_00005111</name>
</gene>
<protein>
    <recommendedName>
        <fullName evidence="3">RNA helicase</fullName>
        <ecNumber evidence="3">3.6.4.13</ecNumber>
    </recommendedName>
</protein>
<evidence type="ECO:0000313" key="16">
    <source>
        <dbReference type="Proteomes" id="UP000605970"/>
    </source>
</evidence>
<dbReference type="AlphaFoldDB" id="A0A8S9ZPQ4"/>
<dbReference type="GO" id="GO:0005524">
    <property type="term" value="F:ATP binding"/>
    <property type="evidence" value="ECO:0007669"/>
    <property type="project" value="UniProtKB-KW"/>
</dbReference>
<comment type="subcellular location">
    <subcellularLocation>
        <location evidence="1">Nucleus</location>
        <location evidence="1">Nucleolus</location>
    </subcellularLocation>
</comment>
<feature type="region of interest" description="Disordered" evidence="12">
    <location>
        <begin position="600"/>
        <end position="619"/>
    </location>
</feature>
<keyword evidence="4" id="KW-0690">Ribosome biogenesis</keyword>
<dbReference type="EC" id="3.6.4.13" evidence="3"/>
<keyword evidence="5" id="KW-0698">rRNA processing</keyword>
<evidence type="ECO:0000313" key="15">
    <source>
        <dbReference type="EMBL" id="KAF7635434.1"/>
    </source>
</evidence>
<dbReference type="GO" id="GO:0003676">
    <property type="term" value="F:nucleic acid binding"/>
    <property type="evidence" value="ECO:0007669"/>
    <property type="project" value="InterPro"/>
</dbReference>
<dbReference type="GO" id="GO:0003724">
    <property type="term" value="F:RNA helicase activity"/>
    <property type="evidence" value="ECO:0007669"/>
    <property type="project" value="UniProtKB-EC"/>
</dbReference>
<dbReference type="InterPro" id="IPR001650">
    <property type="entry name" value="Helicase_C-like"/>
</dbReference>
<proteinExistence type="inferred from homology"/>
<dbReference type="EMBL" id="JABEBT010000042">
    <property type="protein sequence ID" value="KAF7635434.1"/>
    <property type="molecule type" value="Genomic_DNA"/>
</dbReference>
<keyword evidence="8" id="KW-0347">Helicase</keyword>
<dbReference type="PROSITE" id="PS51194">
    <property type="entry name" value="HELICASE_CTER"/>
    <property type="match status" value="2"/>
</dbReference>
<dbReference type="InterPro" id="IPR027417">
    <property type="entry name" value="P-loop_NTPase"/>
</dbReference>
<organism evidence="15 16">
    <name type="scientific">Meloidogyne graminicola</name>
    <dbReference type="NCBI Taxonomy" id="189291"/>
    <lineage>
        <taxon>Eukaryota</taxon>
        <taxon>Metazoa</taxon>
        <taxon>Ecdysozoa</taxon>
        <taxon>Nematoda</taxon>
        <taxon>Chromadorea</taxon>
        <taxon>Rhabditida</taxon>
        <taxon>Tylenchina</taxon>
        <taxon>Tylenchomorpha</taxon>
        <taxon>Tylenchoidea</taxon>
        <taxon>Meloidogynidae</taxon>
        <taxon>Meloidogyninae</taxon>
        <taxon>Meloidogyne</taxon>
    </lineage>
</organism>
<dbReference type="CDD" id="cd00268">
    <property type="entry name" value="DEADc"/>
    <property type="match status" value="1"/>
</dbReference>
<evidence type="ECO:0000256" key="9">
    <source>
        <dbReference type="ARBA" id="ARBA00022840"/>
    </source>
</evidence>
<dbReference type="InterPro" id="IPR044742">
    <property type="entry name" value="DEAD/DEAH_RhlB"/>
</dbReference>
<dbReference type="SMART" id="SM00487">
    <property type="entry name" value="DEXDc"/>
    <property type="match status" value="2"/>
</dbReference>